<dbReference type="InterPro" id="IPR036915">
    <property type="entry name" value="Cyclin-like_sf"/>
</dbReference>
<dbReference type="AlphaFoldDB" id="A0A137NWM3"/>
<evidence type="ECO:0000259" key="5">
    <source>
        <dbReference type="SMART" id="SM01332"/>
    </source>
</evidence>
<dbReference type="InterPro" id="IPR039361">
    <property type="entry name" value="Cyclin"/>
</dbReference>
<dbReference type="SUPFAM" id="SSF47954">
    <property type="entry name" value="Cyclin-like"/>
    <property type="match status" value="2"/>
</dbReference>
<accession>A0A137NWM3</accession>
<dbReference type="InterPro" id="IPR004367">
    <property type="entry name" value="Cyclin_C-dom"/>
</dbReference>
<dbReference type="Pfam" id="PF00134">
    <property type="entry name" value="Cyclin_N"/>
    <property type="match status" value="1"/>
</dbReference>
<feature type="domain" description="Cyclin-like" evidence="4">
    <location>
        <begin position="480"/>
        <end position="561"/>
    </location>
</feature>
<gene>
    <name evidence="6" type="ORF">CONCODRAFT_80260</name>
</gene>
<feature type="domain" description="Cyclin-like" evidence="4">
    <location>
        <begin position="383"/>
        <end position="467"/>
    </location>
</feature>
<feature type="compositionally biased region" description="Polar residues" evidence="3">
    <location>
        <begin position="73"/>
        <end position="89"/>
    </location>
</feature>
<evidence type="ECO:0000313" key="6">
    <source>
        <dbReference type="EMBL" id="KXN67186.1"/>
    </source>
</evidence>
<dbReference type="PANTHER" id="PTHR10177">
    <property type="entry name" value="CYCLINS"/>
    <property type="match status" value="1"/>
</dbReference>
<dbReference type="InterPro" id="IPR006671">
    <property type="entry name" value="Cyclin_N"/>
</dbReference>
<reference evidence="6 7" key="1">
    <citation type="journal article" date="2015" name="Genome Biol. Evol.">
        <title>Phylogenomic analyses indicate that early fungi evolved digesting cell walls of algal ancestors of land plants.</title>
        <authorList>
            <person name="Chang Y."/>
            <person name="Wang S."/>
            <person name="Sekimoto S."/>
            <person name="Aerts A.L."/>
            <person name="Choi C."/>
            <person name="Clum A."/>
            <person name="LaButti K.M."/>
            <person name="Lindquist E.A."/>
            <person name="Yee Ngan C."/>
            <person name="Ohm R.A."/>
            <person name="Salamov A.A."/>
            <person name="Grigoriev I.V."/>
            <person name="Spatafora J.W."/>
            <person name="Berbee M.L."/>
        </authorList>
    </citation>
    <scope>NUCLEOTIDE SEQUENCE [LARGE SCALE GENOMIC DNA]</scope>
    <source>
        <strain evidence="6 7">NRRL 28638</strain>
    </source>
</reference>
<dbReference type="OrthoDB" id="5590282at2759"/>
<sequence>MSSYRHKSITSINNNTENTKENEVKNNAGAGANLRELPKTNFNSSLFKRSEKTHKIHILDGNRGELPSKKLSPGQTNTTGFSNQNLTSTRDFEKRNSHYKTLQSGQFKVYQEDPFIKSNDNLTDDNDFKSSFDNEFKFPATTKLGVKPLNQARDFRSDYLNGKGELKKDSFAAPIGGVSRKIIDYEKLLSLPENTKIDRAKQPVLGNGRAASVTNTRPIYNNELKKSIQIPGLSGLHKDIVPTKYDSKPISKPQIRADKPITVKKPEEVYRTVELSSRSSTPKVESTTSSKSNIRRPSPSTLRAASSDIKQISELLDRDTIYKVKSDLALVDREESKDPTMEVTYAADIIKHWVEYEPTVLPLPNFLENQPDISMEMRAEQINWMIGFLTGGPFHSESLHIAINVMDRVLSNNTLTETKLHCLAITSLFMALKVEEVQVPSLEVILANALEPVSMDDVIKCEIFIVMGLEGDFNYPSPLIFLRRYSKADDYDVRARTIAKYFIDLCLFDYEVSQHRPSIIAASSLYLAQYILGRRSWTPKHVYLSNYGEKQLMPFVKTIISILAQEEVPSTKLEEKFKQSDDYDTGNLCRQFIKAKKTQLNTKPVGKVAN</sequence>
<dbReference type="STRING" id="796925.A0A137NWM3"/>
<evidence type="ECO:0000256" key="2">
    <source>
        <dbReference type="RuleBase" id="RU000383"/>
    </source>
</evidence>
<keyword evidence="7" id="KW-1185">Reference proteome</keyword>
<organism evidence="6 7">
    <name type="scientific">Conidiobolus coronatus (strain ATCC 28846 / CBS 209.66 / NRRL 28638)</name>
    <name type="common">Delacroixia coronata</name>
    <dbReference type="NCBI Taxonomy" id="796925"/>
    <lineage>
        <taxon>Eukaryota</taxon>
        <taxon>Fungi</taxon>
        <taxon>Fungi incertae sedis</taxon>
        <taxon>Zoopagomycota</taxon>
        <taxon>Entomophthoromycotina</taxon>
        <taxon>Entomophthoromycetes</taxon>
        <taxon>Entomophthorales</taxon>
        <taxon>Ancylistaceae</taxon>
        <taxon>Conidiobolus</taxon>
    </lineage>
</organism>
<name>A0A137NWM3_CONC2</name>
<dbReference type="Pfam" id="PF02984">
    <property type="entry name" value="Cyclin_C"/>
    <property type="match status" value="1"/>
</dbReference>
<evidence type="ECO:0000256" key="1">
    <source>
        <dbReference type="ARBA" id="ARBA00023127"/>
    </source>
</evidence>
<dbReference type="SMART" id="SM01332">
    <property type="entry name" value="Cyclin_C"/>
    <property type="match status" value="1"/>
</dbReference>
<feature type="compositionally biased region" description="Polar residues" evidence="3">
    <location>
        <begin position="274"/>
        <end position="292"/>
    </location>
</feature>
<dbReference type="Gene3D" id="1.10.472.10">
    <property type="entry name" value="Cyclin-like"/>
    <property type="match status" value="2"/>
</dbReference>
<dbReference type="SMART" id="SM00385">
    <property type="entry name" value="CYCLIN"/>
    <property type="match status" value="2"/>
</dbReference>
<feature type="region of interest" description="Disordered" evidence="3">
    <location>
        <begin position="55"/>
        <end position="91"/>
    </location>
</feature>
<dbReference type="EMBL" id="KQ964654">
    <property type="protein sequence ID" value="KXN67186.1"/>
    <property type="molecule type" value="Genomic_DNA"/>
</dbReference>
<feature type="region of interest" description="Disordered" evidence="3">
    <location>
        <begin position="273"/>
        <end position="303"/>
    </location>
</feature>
<protein>
    <submittedName>
        <fullName evidence="6">Cyclin-like protein</fullName>
    </submittedName>
</protein>
<feature type="region of interest" description="Disordered" evidence="3">
    <location>
        <begin position="1"/>
        <end position="23"/>
    </location>
</feature>
<evidence type="ECO:0000256" key="3">
    <source>
        <dbReference type="SAM" id="MobiDB-lite"/>
    </source>
</evidence>
<dbReference type="InterPro" id="IPR013763">
    <property type="entry name" value="Cyclin-like_dom"/>
</dbReference>
<feature type="compositionally biased region" description="Basic and acidic residues" evidence="3">
    <location>
        <begin position="57"/>
        <end position="68"/>
    </location>
</feature>
<feature type="domain" description="Cyclin C-terminal" evidence="5">
    <location>
        <begin position="476"/>
        <end position="592"/>
    </location>
</feature>
<proteinExistence type="inferred from homology"/>
<evidence type="ECO:0000313" key="7">
    <source>
        <dbReference type="Proteomes" id="UP000070444"/>
    </source>
</evidence>
<evidence type="ECO:0000259" key="4">
    <source>
        <dbReference type="SMART" id="SM00385"/>
    </source>
</evidence>
<comment type="similarity">
    <text evidence="2">Belongs to the cyclin family.</text>
</comment>
<dbReference type="Proteomes" id="UP000070444">
    <property type="component" value="Unassembled WGS sequence"/>
</dbReference>
<keyword evidence="1 2" id="KW-0195">Cyclin</keyword>